<accession>A0A841KIP8</accession>
<evidence type="ECO:0000313" key="6">
    <source>
        <dbReference type="Proteomes" id="UP000588017"/>
    </source>
</evidence>
<sequence>MSATRDRFGLSAAMTLPVQTDGAIDLPRLVAHAGWCLANGCDSVTAFGTTGEGPSIGLADRYRITGALLGAGIPGRKIVGGLAATSLDEALAQARLTLDAGCRALLLPPPYYFKGVSDDGLFAWFAAFFEKLGGAARDVILYNIPSVTEVPLSVALIGRLKAAFPGIVAGVKDSSGDWAYTEALLAAHGDLVILIGDERYLAQGVALGGQGSISGLANVCPDRLARLIDRAEPDEGISRLVELVLKYPVTPAVKALVAHRTGDPAWLNVRPPLVPISVSDAAAIGAGYDAIFNRRAA</sequence>
<feature type="active site" description="Proton donor/acceptor" evidence="3">
    <location>
        <position position="142"/>
    </location>
</feature>
<evidence type="ECO:0000256" key="4">
    <source>
        <dbReference type="PIRSR" id="PIRSR001365-2"/>
    </source>
</evidence>
<dbReference type="CDD" id="cd00408">
    <property type="entry name" value="DHDPS-like"/>
    <property type="match status" value="1"/>
</dbReference>
<keyword evidence="6" id="KW-1185">Reference proteome</keyword>
<evidence type="ECO:0000256" key="2">
    <source>
        <dbReference type="PIRNR" id="PIRNR001365"/>
    </source>
</evidence>
<dbReference type="PRINTS" id="PR00146">
    <property type="entry name" value="DHPICSNTHASE"/>
</dbReference>
<dbReference type="Gene3D" id="3.20.20.70">
    <property type="entry name" value="Aldolase class I"/>
    <property type="match status" value="1"/>
</dbReference>
<gene>
    <name evidence="5" type="ORF">HNQ73_002900</name>
</gene>
<evidence type="ECO:0000256" key="1">
    <source>
        <dbReference type="ARBA" id="ARBA00023239"/>
    </source>
</evidence>
<feature type="active site" description="Schiff-base intermediate with substrate" evidence="3">
    <location>
        <position position="172"/>
    </location>
</feature>
<organism evidence="5 6">
    <name type="scientific">Chelatococcus composti</name>
    <dbReference type="NCBI Taxonomy" id="1743235"/>
    <lineage>
        <taxon>Bacteria</taxon>
        <taxon>Pseudomonadati</taxon>
        <taxon>Pseudomonadota</taxon>
        <taxon>Alphaproteobacteria</taxon>
        <taxon>Hyphomicrobiales</taxon>
        <taxon>Chelatococcaceae</taxon>
        <taxon>Chelatococcus</taxon>
    </lineage>
</organism>
<name>A0A841KIP8_9HYPH</name>
<comment type="caution">
    <text evidence="5">The sequence shown here is derived from an EMBL/GenBank/DDBJ whole genome shotgun (WGS) entry which is preliminary data.</text>
</comment>
<feature type="binding site" evidence="4">
    <location>
        <position position="50"/>
    </location>
    <ligand>
        <name>pyruvate</name>
        <dbReference type="ChEBI" id="CHEBI:15361"/>
    </ligand>
</feature>
<protein>
    <submittedName>
        <fullName evidence="5">4-hydroxy-tetrahydrodipicolinate synthase</fullName>
        <ecNumber evidence="5">4.3.3.7</ecNumber>
    </submittedName>
</protein>
<keyword evidence="1 2" id="KW-0456">Lyase</keyword>
<proteinExistence type="inferred from homology"/>
<comment type="similarity">
    <text evidence="2">Belongs to the DapA family.</text>
</comment>
<dbReference type="RefSeq" id="WP_276513681.1">
    <property type="nucleotide sequence ID" value="NZ_BMHX01000006.1"/>
</dbReference>
<evidence type="ECO:0000256" key="3">
    <source>
        <dbReference type="PIRSR" id="PIRSR001365-1"/>
    </source>
</evidence>
<feature type="binding site" evidence="4">
    <location>
        <position position="213"/>
    </location>
    <ligand>
        <name>pyruvate</name>
        <dbReference type="ChEBI" id="CHEBI:15361"/>
    </ligand>
</feature>
<dbReference type="InterPro" id="IPR013785">
    <property type="entry name" value="Aldolase_TIM"/>
</dbReference>
<dbReference type="SMART" id="SM01130">
    <property type="entry name" value="DHDPS"/>
    <property type="match status" value="1"/>
</dbReference>
<dbReference type="GO" id="GO:0008840">
    <property type="term" value="F:4-hydroxy-tetrahydrodipicolinate synthase activity"/>
    <property type="evidence" value="ECO:0007669"/>
    <property type="project" value="UniProtKB-EC"/>
</dbReference>
<dbReference type="PIRSF" id="PIRSF001365">
    <property type="entry name" value="DHDPS"/>
    <property type="match status" value="1"/>
</dbReference>
<dbReference type="PANTHER" id="PTHR12128:SF67">
    <property type="entry name" value="BLR3884 PROTEIN"/>
    <property type="match status" value="1"/>
</dbReference>
<dbReference type="Proteomes" id="UP000588017">
    <property type="component" value="Unassembled WGS sequence"/>
</dbReference>
<dbReference type="EC" id="4.3.3.7" evidence="5"/>
<dbReference type="PANTHER" id="PTHR12128">
    <property type="entry name" value="DIHYDRODIPICOLINATE SYNTHASE"/>
    <property type="match status" value="1"/>
</dbReference>
<dbReference type="EMBL" id="JACHEH010000006">
    <property type="protein sequence ID" value="MBB6169263.1"/>
    <property type="molecule type" value="Genomic_DNA"/>
</dbReference>
<evidence type="ECO:0000313" key="5">
    <source>
        <dbReference type="EMBL" id="MBB6169263.1"/>
    </source>
</evidence>
<dbReference type="AlphaFoldDB" id="A0A841KIP8"/>
<dbReference type="Pfam" id="PF00701">
    <property type="entry name" value="DHDPS"/>
    <property type="match status" value="1"/>
</dbReference>
<dbReference type="InterPro" id="IPR002220">
    <property type="entry name" value="DapA-like"/>
</dbReference>
<dbReference type="SUPFAM" id="SSF51569">
    <property type="entry name" value="Aldolase"/>
    <property type="match status" value="1"/>
</dbReference>
<reference evidence="5 6" key="1">
    <citation type="submission" date="2020-08" db="EMBL/GenBank/DDBJ databases">
        <title>Genomic Encyclopedia of Type Strains, Phase IV (KMG-IV): sequencing the most valuable type-strain genomes for metagenomic binning, comparative biology and taxonomic classification.</title>
        <authorList>
            <person name="Goeker M."/>
        </authorList>
    </citation>
    <scope>NUCLEOTIDE SEQUENCE [LARGE SCALE GENOMIC DNA]</scope>
    <source>
        <strain evidence="5 6">DSM 101465</strain>
    </source>
</reference>